<organism evidence="1 2">
    <name type="scientific">Artomyces pyxidatus</name>
    <dbReference type="NCBI Taxonomy" id="48021"/>
    <lineage>
        <taxon>Eukaryota</taxon>
        <taxon>Fungi</taxon>
        <taxon>Dikarya</taxon>
        <taxon>Basidiomycota</taxon>
        <taxon>Agaricomycotina</taxon>
        <taxon>Agaricomycetes</taxon>
        <taxon>Russulales</taxon>
        <taxon>Auriscalpiaceae</taxon>
        <taxon>Artomyces</taxon>
    </lineage>
</organism>
<evidence type="ECO:0000313" key="1">
    <source>
        <dbReference type="EMBL" id="KAI0066836.1"/>
    </source>
</evidence>
<reference evidence="1" key="1">
    <citation type="submission" date="2021-03" db="EMBL/GenBank/DDBJ databases">
        <authorList>
            <consortium name="DOE Joint Genome Institute"/>
            <person name="Ahrendt S."/>
            <person name="Looney B.P."/>
            <person name="Miyauchi S."/>
            <person name="Morin E."/>
            <person name="Drula E."/>
            <person name="Courty P.E."/>
            <person name="Chicoki N."/>
            <person name="Fauchery L."/>
            <person name="Kohler A."/>
            <person name="Kuo A."/>
            <person name="Labutti K."/>
            <person name="Pangilinan J."/>
            <person name="Lipzen A."/>
            <person name="Riley R."/>
            <person name="Andreopoulos W."/>
            <person name="He G."/>
            <person name="Johnson J."/>
            <person name="Barry K.W."/>
            <person name="Grigoriev I.V."/>
            <person name="Nagy L."/>
            <person name="Hibbett D."/>
            <person name="Henrissat B."/>
            <person name="Matheny P.B."/>
            <person name="Labbe J."/>
            <person name="Martin F."/>
        </authorList>
    </citation>
    <scope>NUCLEOTIDE SEQUENCE</scope>
    <source>
        <strain evidence="1">HHB10654</strain>
    </source>
</reference>
<name>A0ACB8TEI8_9AGAM</name>
<sequence length="230" mass="26814">MSALLCSLAHSFKPTNLSASGSHLVRWSSTNYFSRPPSVLPSRNWQNGSAGTLAKVLLTKHEGLGEEEEELGERKPPRHQSENFAPVQPPTPEGWSAHRRALKAKFPDGWAPPRKLSRDAMEGLRSLHAHDPETFTTPVLAQKFHISPEAVRRVLRSKWQPTKEQRERMIIRERQHREEWIKEKRKEENKSLNEVWKARQEAQEERPRRQRRYDRSEPRGVNKGDRLSMR</sequence>
<proteinExistence type="predicted"/>
<accession>A0ACB8TEI8</accession>
<dbReference type="Proteomes" id="UP000814140">
    <property type="component" value="Unassembled WGS sequence"/>
</dbReference>
<keyword evidence="2" id="KW-1185">Reference proteome</keyword>
<evidence type="ECO:0000313" key="2">
    <source>
        <dbReference type="Proteomes" id="UP000814140"/>
    </source>
</evidence>
<dbReference type="EMBL" id="MU277191">
    <property type="protein sequence ID" value="KAI0066836.1"/>
    <property type="molecule type" value="Genomic_DNA"/>
</dbReference>
<comment type="caution">
    <text evidence="1">The sequence shown here is derived from an EMBL/GenBank/DDBJ whole genome shotgun (WGS) entry which is preliminary data.</text>
</comment>
<protein>
    <submittedName>
        <fullName evidence="1">Uncharacterized protein</fullName>
    </submittedName>
</protein>
<gene>
    <name evidence="1" type="ORF">BV25DRAFT_1877713</name>
</gene>
<reference evidence="1" key="2">
    <citation type="journal article" date="2022" name="New Phytol.">
        <title>Evolutionary transition to the ectomycorrhizal habit in the genomes of a hyperdiverse lineage of mushroom-forming fungi.</title>
        <authorList>
            <person name="Looney B."/>
            <person name="Miyauchi S."/>
            <person name="Morin E."/>
            <person name="Drula E."/>
            <person name="Courty P.E."/>
            <person name="Kohler A."/>
            <person name="Kuo A."/>
            <person name="LaButti K."/>
            <person name="Pangilinan J."/>
            <person name="Lipzen A."/>
            <person name="Riley R."/>
            <person name="Andreopoulos W."/>
            <person name="He G."/>
            <person name="Johnson J."/>
            <person name="Nolan M."/>
            <person name="Tritt A."/>
            <person name="Barry K.W."/>
            <person name="Grigoriev I.V."/>
            <person name="Nagy L.G."/>
            <person name="Hibbett D."/>
            <person name="Henrissat B."/>
            <person name="Matheny P.B."/>
            <person name="Labbe J."/>
            <person name="Martin F.M."/>
        </authorList>
    </citation>
    <scope>NUCLEOTIDE SEQUENCE</scope>
    <source>
        <strain evidence="1">HHB10654</strain>
    </source>
</reference>